<dbReference type="EMBL" id="JACJID010000003">
    <property type="protein sequence ID" value="MBA8927399.1"/>
    <property type="molecule type" value="Genomic_DNA"/>
</dbReference>
<evidence type="ECO:0000313" key="6">
    <source>
        <dbReference type="EMBL" id="MBA8927399.1"/>
    </source>
</evidence>
<dbReference type="SUPFAM" id="SSF46689">
    <property type="entry name" value="Homeodomain-like"/>
    <property type="match status" value="1"/>
</dbReference>
<dbReference type="Pfam" id="PF00440">
    <property type="entry name" value="TetR_N"/>
    <property type="match status" value="1"/>
</dbReference>
<dbReference type="PANTHER" id="PTHR30055:SF243">
    <property type="entry name" value="HTH-TYPE TRANSCRIPTIONAL REGULATOR RV1816"/>
    <property type="match status" value="1"/>
</dbReference>
<dbReference type="PANTHER" id="PTHR30055">
    <property type="entry name" value="HTH-TYPE TRANSCRIPTIONAL REGULATOR RUTR"/>
    <property type="match status" value="1"/>
</dbReference>
<dbReference type="RefSeq" id="WP_201771897.1">
    <property type="nucleotide sequence ID" value="NZ_BAAABQ010000092.1"/>
</dbReference>
<gene>
    <name evidence="6" type="ORF">BC739_004605</name>
</gene>
<dbReference type="InterPro" id="IPR025996">
    <property type="entry name" value="MT1864/Rv1816-like_C"/>
</dbReference>
<dbReference type="InterPro" id="IPR001647">
    <property type="entry name" value="HTH_TetR"/>
</dbReference>
<dbReference type="InterPro" id="IPR009057">
    <property type="entry name" value="Homeodomain-like_sf"/>
</dbReference>
<dbReference type="InterPro" id="IPR050109">
    <property type="entry name" value="HTH-type_TetR-like_transc_reg"/>
</dbReference>
<evidence type="ECO:0000259" key="5">
    <source>
        <dbReference type="PROSITE" id="PS50977"/>
    </source>
</evidence>
<protein>
    <submittedName>
        <fullName evidence="6">AcrR family transcriptional regulator</fullName>
    </submittedName>
</protein>
<keyword evidence="7" id="KW-1185">Reference proteome</keyword>
<evidence type="ECO:0000256" key="4">
    <source>
        <dbReference type="PROSITE-ProRule" id="PRU00335"/>
    </source>
</evidence>
<proteinExistence type="predicted"/>
<accession>A0ABR6BLG4</accession>
<evidence type="ECO:0000256" key="3">
    <source>
        <dbReference type="ARBA" id="ARBA00023163"/>
    </source>
</evidence>
<keyword evidence="1" id="KW-0805">Transcription regulation</keyword>
<dbReference type="InterPro" id="IPR036271">
    <property type="entry name" value="Tet_transcr_reg_TetR-rel_C_sf"/>
</dbReference>
<organism evidence="6 7">
    <name type="scientific">Kutzneria viridogrisea</name>
    <dbReference type="NCBI Taxonomy" id="47990"/>
    <lineage>
        <taxon>Bacteria</taxon>
        <taxon>Bacillati</taxon>
        <taxon>Actinomycetota</taxon>
        <taxon>Actinomycetes</taxon>
        <taxon>Pseudonocardiales</taxon>
        <taxon>Pseudonocardiaceae</taxon>
        <taxon>Kutzneria</taxon>
    </lineage>
</organism>
<dbReference type="SUPFAM" id="SSF48498">
    <property type="entry name" value="Tetracyclin repressor-like, C-terminal domain"/>
    <property type="match status" value="1"/>
</dbReference>
<evidence type="ECO:0000256" key="2">
    <source>
        <dbReference type="ARBA" id="ARBA00023125"/>
    </source>
</evidence>
<feature type="domain" description="HTH tetR-type" evidence="5">
    <location>
        <begin position="1"/>
        <end position="55"/>
    </location>
</feature>
<feature type="DNA-binding region" description="H-T-H motif" evidence="4">
    <location>
        <begin position="18"/>
        <end position="37"/>
    </location>
</feature>
<keyword evidence="2 4" id="KW-0238">DNA-binding</keyword>
<reference evidence="6 7" key="1">
    <citation type="submission" date="2020-08" db="EMBL/GenBank/DDBJ databases">
        <title>Genomic Encyclopedia of Archaeal and Bacterial Type Strains, Phase II (KMG-II): from individual species to whole genera.</title>
        <authorList>
            <person name="Goeker M."/>
        </authorList>
    </citation>
    <scope>NUCLEOTIDE SEQUENCE [LARGE SCALE GENOMIC DNA]</scope>
    <source>
        <strain evidence="6 7">DSM 43850</strain>
    </source>
</reference>
<evidence type="ECO:0000256" key="1">
    <source>
        <dbReference type="ARBA" id="ARBA00023015"/>
    </source>
</evidence>
<dbReference type="Gene3D" id="1.10.357.10">
    <property type="entry name" value="Tetracycline Repressor, domain 2"/>
    <property type="match status" value="1"/>
</dbReference>
<dbReference type="Proteomes" id="UP000517916">
    <property type="component" value="Unassembled WGS sequence"/>
</dbReference>
<keyword evidence="3" id="KW-0804">Transcription</keyword>
<dbReference type="Pfam" id="PF13305">
    <property type="entry name" value="TetR_C_33"/>
    <property type="match status" value="1"/>
</dbReference>
<name>A0ABR6BLG4_9PSEU</name>
<comment type="caution">
    <text evidence="6">The sequence shown here is derived from an EMBL/GenBank/DDBJ whole genome shotgun (WGS) entry which is preliminary data.</text>
</comment>
<evidence type="ECO:0000313" key="7">
    <source>
        <dbReference type="Proteomes" id="UP000517916"/>
    </source>
</evidence>
<dbReference type="PROSITE" id="PS50977">
    <property type="entry name" value="HTH_TETR_2"/>
    <property type="match status" value="1"/>
</dbReference>
<sequence length="187" mass="20372">MTAAVALLDETGDESAITLRSVARRVGIAAPSIYRHFPDQPTIMLAVVQQAFAEFEAQLRTAVNAAGNDPRQQLFACCHAYLRYAQDHPERYRTMFGGLWMPALHDTSITANDVATLGDACMHLLTQTLSDCIATGQATSTDLRADAVALWLGLHGLAHQRAVTVTYPWPPDIADRIITTLAHLTTT</sequence>